<organism evidence="2">
    <name type="scientific">marine metagenome</name>
    <dbReference type="NCBI Taxonomy" id="408172"/>
    <lineage>
        <taxon>unclassified sequences</taxon>
        <taxon>metagenomes</taxon>
        <taxon>ecological metagenomes</taxon>
    </lineage>
</organism>
<dbReference type="Pfam" id="PF01541">
    <property type="entry name" value="GIY-YIG"/>
    <property type="match status" value="1"/>
</dbReference>
<dbReference type="InterPro" id="IPR000305">
    <property type="entry name" value="GIY-YIG_endonuc"/>
</dbReference>
<dbReference type="SUPFAM" id="SSF82771">
    <property type="entry name" value="GIY-YIG endonuclease"/>
    <property type="match status" value="1"/>
</dbReference>
<sequence length="85" mass="9580">MDWTVYILQCANGTLYTGITNNLKRRMAEHEAGRGAKYTKGRGPFELVYQQPCKNRGLASKRENEIKALDRKAKLLLVAAKPRSA</sequence>
<feature type="domain" description="GIY-YIG" evidence="1">
    <location>
        <begin position="1"/>
        <end position="77"/>
    </location>
</feature>
<reference evidence="2" key="1">
    <citation type="submission" date="2018-05" db="EMBL/GenBank/DDBJ databases">
        <authorList>
            <person name="Lanie J.A."/>
            <person name="Ng W.-L."/>
            <person name="Kazmierczak K.M."/>
            <person name="Andrzejewski T.M."/>
            <person name="Davidsen T.M."/>
            <person name="Wayne K.J."/>
            <person name="Tettelin H."/>
            <person name="Glass J.I."/>
            <person name="Rusch D."/>
            <person name="Podicherti R."/>
            <person name="Tsui H.-C.T."/>
            <person name="Winkler M.E."/>
        </authorList>
    </citation>
    <scope>NUCLEOTIDE SEQUENCE</scope>
</reference>
<dbReference type="InterPro" id="IPR035901">
    <property type="entry name" value="GIY-YIG_endonuc_sf"/>
</dbReference>
<protein>
    <recommendedName>
        <fullName evidence="1">GIY-YIG domain-containing protein</fullName>
    </recommendedName>
</protein>
<evidence type="ECO:0000313" key="2">
    <source>
        <dbReference type="EMBL" id="SUZ58752.1"/>
    </source>
</evidence>
<gene>
    <name evidence="2" type="ORF">METZ01_LOCUS11606</name>
</gene>
<dbReference type="CDD" id="cd10456">
    <property type="entry name" value="GIY-YIG_UPF0213"/>
    <property type="match status" value="1"/>
</dbReference>
<dbReference type="InterPro" id="IPR050190">
    <property type="entry name" value="UPF0213_domain"/>
</dbReference>
<proteinExistence type="predicted"/>
<dbReference type="Gene3D" id="3.40.1440.10">
    <property type="entry name" value="GIY-YIG endonuclease"/>
    <property type="match status" value="1"/>
</dbReference>
<accession>A0A381NVV7</accession>
<dbReference type="EMBL" id="UINC01000639">
    <property type="protein sequence ID" value="SUZ58752.1"/>
    <property type="molecule type" value="Genomic_DNA"/>
</dbReference>
<dbReference type="PANTHER" id="PTHR34477">
    <property type="entry name" value="UPF0213 PROTEIN YHBQ"/>
    <property type="match status" value="1"/>
</dbReference>
<dbReference type="AlphaFoldDB" id="A0A381NVV7"/>
<evidence type="ECO:0000259" key="1">
    <source>
        <dbReference type="PROSITE" id="PS50164"/>
    </source>
</evidence>
<name>A0A381NVV7_9ZZZZ</name>
<dbReference type="PROSITE" id="PS50164">
    <property type="entry name" value="GIY_YIG"/>
    <property type="match status" value="1"/>
</dbReference>
<dbReference type="PANTHER" id="PTHR34477:SF1">
    <property type="entry name" value="UPF0213 PROTEIN YHBQ"/>
    <property type="match status" value="1"/>
</dbReference>